<evidence type="ECO:0000313" key="2">
    <source>
        <dbReference type="EMBL" id="GAA0367288.1"/>
    </source>
</evidence>
<keyword evidence="1" id="KW-0732">Signal</keyword>
<dbReference type="Proteomes" id="UP001501757">
    <property type="component" value="Unassembled WGS sequence"/>
</dbReference>
<accession>A0ABN0XLP3</accession>
<gene>
    <name evidence="2" type="ORF">GCM10009092_34540</name>
</gene>
<proteinExistence type="predicted"/>
<evidence type="ECO:0000256" key="1">
    <source>
        <dbReference type="SAM" id="SignalP"/>
    </source>
</evidence>
<feature type="signal peptide" evidence="1">
    <location>
        <begin position="1"/>
        <end position="22"/>
    </location>
</feature>
<name>A0ABN0XLP3_9ALTE</name>
<keyword evidence="3" id="KW-1185">Reference proteome</keyword>
<feature type="chain" id="PRO_5045587554" evidence="1">
    <location>
        <begin position="23"/>
        <end position="76"/>
    </location>
</feature>
<dbReference type="EMBL" id="BAAAEI010000021">
    <property type="protein sequence ID" value="GAA0367288.1"/>
    <property type="molecule type" value="Genomic_DNA"/>
</dbReference>
<organism evidence="2 3">
    <name type="scientific">Bowmanella denitrificans</name>
    <dbReference type="NCBI Taxonomy" id="366582"/>
    <lineage>
        <taxon>Bacteria</taxon>
        <taxon>Pseudomonadati</taxon>
        <taxon>Pseudomonadota</taxon>
        <taxon>Gammaproteobacteria</taxon>
        <taxon>Alteromonadales</taxon>
        <taxon>Alteromonadaceae</taxon>
        <taxon>Bowmanella</taxon>
    </lineage>
</organism>
<sequence>MEKLKFLVLGLGLSLSVINVGATEQNMAEKTYSCFSSSCSRNVIYDMAAADGFPRNRVFVTCSVHGWFTMCRGIAS</sequence>
<evidence type="ECO:0000313" key="3">
    <source>
        <dbReference type="Proteomes" id="UP001501757"/>
    </source>
</evidence>
<comment type="caution">
    <text evidence="2">The sequence shown here is derived from an EMBL/GenBank/DDBJ whole genome shotgun (WGS) entry which is preliminary data.</text>
</comment>
<protein>
    <submittedName>
        <fullName evidence="2">Uncharacterized protein</fullName>
    </submittedName>
</protein>
<reference evidence="2 3" key="1">
    <citation type="journal article" date="2019" name="Int. J. Syst. Evol. Microbiol.">
        <title>The Global Catalogue of Microorganisms (GCM) 10K type strain sequencing project: providing services to taxonomists for standard genome sequencing and annotation.</title>
        <authorList>
            <consortium name="The Broad Institute Genomics Platform"/>
            <consortium name="The Broad Institute Genome Sequencing Center for Infectious Disease"/>
            <person name="Wu L."/>
            <person name="Ma J."/>
        </authorList>
    </citation>
    <scope>NUCLEOTIDE SEQUENCE [LARGE SCALE GENOMIC DNA]</scope>
    <source>
        <strain evidence="2 3">JCM 13378</strain>
    </source>
</reference>